<evidence type="ECO:0000313" key="11">
    <source>
        <dbReference type="Proteomes" id="UP000778578"/>
    </source>
</evidence>
<sequence>MCGIAGWVDPARNLRDHGPLLERMTATIHRRGPDAQGVWTGEHAAFGHRRLAVIDLEHGGQPMTATAGGREYVLTFSGEIYNYRALREELAQRGHSFRTASDTEVLLRSYLEWGTACVARLEGMFAFAVWDPRHGRLLLGRDRLGIKPLYYARAGTGIVFGSEPKVLLASGQVAPEVDAAGLREVLDMVKTPGAAVFRGMRELPPGHYLTLDSSGTTEHRYWALEATEHTDSLPDTVGRVRDLLEQVVGDQLVSDVPRCTLLSGGLDSSAITAIAAAALRPETLRTFAVDFASAAESFAQDAVRRSPDFPHARALAEHLGTDHHEVLLDGDRLLDPDVRTAVLTATDLPPAYWGDMWPSLLLLFDEVKRHSTVALSGEGADELFGGYQWFFNPAAVDGDTFPWLTSGSSRYFGGLKLFDRGFLDGLHLAEARRQSYLDAVAVVPVLDGEAPEEARMRRVGHLNLTRFLQTLLDRKDRMSMGVGLEVRVPFCDHRLVEYVFNIPWRLKSFDGREKSVLRESVRDLLPASILDRKKNPYPAIQDGGYESGLRKMLLDVVHEPSSPVLPLLDRAKVDAQLQRDSTAVSLPYSRGSMEMCLWLNAWLERYGVALAL</sequence>
<keyword evidence="4" id="KW-0547">Nucleotide-binding</keyword>
<evidence type="ECO:0000256" key="5">
    <source>
        <dbReference type="ARBA" id="ARBA00022840"/>
    </source>
</evidence>
<evidence type="ECO:0000256" key="7">
    <source>
        <dbReference type="ARBA" id="ARBA00022962"/>
    </source>
</evidence>
<evidence type="ECO:0000256" key="3">
    <source>
        <dbReference type="ARBA" id="ARBA00012737"/>
    </source>
</evidence>
<evidence type="ECO:0000256" key="1">
    <source>
        <dbReference type="ARBA" id="ARBA00005187"/>
    </source>
</evidence>
<feature type="domain" description="Glutamine amidotransferase type-2" evidence="9">
    <location>
        <begin position="2"/>
        <end position="214"/>
    </location>
</feature>
<keyword evidence="11" id="KW-1185">Reference proteome</keyword>
<dbReference type="InterPro" id="IPR029055">
    <property type="entry name" value="Ntn_hydrolases_N"/>
</dbReference>
<comment type="similarity">
    <text evidence="2">Belongs to the asparagine synthetase family.</text>
</comment>
<dbReference type="EC" id="6.3.5.4" evidence="3"/>
<accession>A0ABS7QE40</accession>
<evidence type="ECO:0000313" key="10">
    <source>
        <dbReference type="EMBL" id="MBY8881439.1"/>
    </source>
</evidence>
<dbReference type="CDD" id="cd00712">
    <property type="entry name" value="AsnB"/>
    <property type="match status" value="1"/>
</dbReference>
<proteinExistence type="inferred from homology"/>
<comment type="catalytic activity">
    <reaction evidence="8">
        <text>L-aspartate + L-glutamine + ATP + H2O = L-asparagine + L-glutamate + AMP + diphosphate + H(+)</text>
        <dbReference type="Rhea" id="RHEA:12228"/>
        <dbReference type="ChEBI" id="CHEBI:15377"/>
        <dbReference type="ChEBI" id="CHEBI:15378"/>
        <dbReference type="ChEBI" id="CHEBI:29985"/>
        <dbReference type="ChEBI" id="CHEBI:29991"/>
        <dbReference type="ChEBI" id="CHEBI:30616"/>
        <dbReference type="ChEBI" id="CHEBI:33019"/>
        <dbReference type="ChEBI" id="CHEBI:58048"/>
        <dbReference type="ChEBI" id="CHEBI:58359"/>
        <dbReference type="ChEBI" id="CHEBI:456215"/>
        <dbReference type="EC" id="6.3.5.4"/>
    </reaction>
</comment>
<comment type="pathway">
    <text evidence="1">Amino-acid biosynthesis; L-asparagine biosynthesis; L-asparagine from L-aspartate (L-Gln route): step 1/1.</text>
</comment>
<dbReference type="RefSeq" id="WP_222967350.1">
    <property type="nucleotide sequence ID" value="NZ_JAINZZ010000048.1"/>
</dbReference>
<gene>
    <name evidence="10" type="primary">asnB</name>
    <name evidence="10" type="ORF">K7862_27930</name>
</gene>
<organism evidence="10 11">
    <name type="scientific">Actinacidiphila acidipaludis</name>
    <dbReference type="NCBI Taxonomy" id="2873382"/>
    <lineage>
        <taxon>Bacteria</taxon>
        <taxon>Bacillati</taxon>
        <taxon>Actinomycetota</taxon>
        <taxon>Actinomycetes</taxon>
        <taxon>Kitasatosporales</taxon>
        <taxon>Streptomycetaceae</taxon>
        <taxon>Actinacidiphila</taxon>
    </lineage>
</organism>
<keyword evidence="6" id="KW-0061">Asparagine biosynthesis</keyword>
<dbReference type="InterPro" id="IPR014729">
    <property type="entry name" value="Rossmann-like_a/b/a_fold"/>
</dbReference>
<keyword evidence="7" id="KW-0315">Glutamine amidotransferase</keyword>
<dbReference type="Proteomes" id="UP000778578">
    <property type="component" value="Unassembled WGS sequence"/>
</dbReference>
<dbReference type="InterPro" id="IPR033738">
    <property type="entry name" value="AsnB_N"/>
</dbReference>
<dbReference type="GO" id="GO:0004066">
    <property type="term" value="F:asparagine synthase (glutamine-hydrolyzing) activity"/>
    <property type="evidence" value="ECO:0007669"/>
    <property type="project" value="UniProtKB-EC"/>
</dbReference>
<name>A0ABS7QE40_9ACTN</name>
<dbReference type="CDD" id="cd01991">
    <property type="entry name" value="Asn_synthase_B_C"/>
    <property type="match status" value="1"/>
</dbReference>
<keyword evidence="6" id="KW-0028">Amino-acid biosynthesis</keyword>
<protein>
    <recommendedName>
        <fullName evidence="3">asparagine synthase (glutamine-hydrolyzing)</fullName>
        <ecNumber evidence="3">6.3.5.4</ecNumber>
    </recommendedName>
</protein>
<dbReference type="InterPro" id="IPR017932">
    <property type="entry name" value="GATase_2_dom"/>
</dbReference>
<dbReference type="PIRSF" id="PIRSF001589">
    <property type="entry name" value="Asn_synthetase_glu-h"/>
    <property type="match status" value="1"/>
</dbReference>
<dbReference type="NCBIfam" id="TIGR01536">
    <property type="entry name" value="asn_synth_AEB"/>
    <property type="match status" value="1"/>
</dbReference>
<comment type="caution">
    <text evidence="10">The sequence shown here is derived from an EMBL/GenBank/DDBJ whole genome shotgun (WGS) entry which is preliminary data.</text>
</comment>
<dbReference type="SUPFAM" id="SSF56235">
    <property type="entry name" value="N-terminal nucleophile aminohydrolases (Ntn hydrolases)"/>
    <property type="match status" value="1"/>
</dbReference>
<dbReference type="InterPro" id="IPR051786">
    <property type="entry name" value="ASN_synthetase/amidase"/>
</dbReference>
<evidence type="ECO:0000256" key="4">
    <source>
        <dbReference type="ARBA" id="ARBA00022741"/>
    </source>
</evidence>
<dbReference type="PANTHER" id="PTHR43284:SF1">
    <property type="entry name" value="ASPARAGINE SYNTHETASE"/>
    <property type="match status" value="1"/>
</dbReference>
<dbReference type="Pfam" id="PF13537">
    <property type="entry name" value="GATase_7"/>
    <property type="match status" value="1"/>
</dbReference>
<evidence type="ECO:0000256" key="6">
    <source>
        <dbReference type="ARBA" id="ARBA00022888"/>
    </source>
</evidence>
<reference evidence="10 11" key="1">
    <citation type="submission" date="2021-08" db="EMBL/GenBank/DDBJ databases">
        <title>WGS of actinomycetes from Thailand.</title>
        <authorList>
            <person name="Thawai C."/>
        </authorList>
    </citation>
    <scope>NUCLEOTIDE SEQUENCE [LARGE SCALE GENOMIC DNA]</scope>
    <source>
        <strain evidence="10 11">PLK6-54</strain>
    </source>
</reference>
<evidence type="ECO:0000259" key="9">
    <source>
        <dbReference type="PROSITE" id="PS51278"/>
    </source>
</evidence>
<dbReference type="InterPro" id="IPR006426">
    <property type="entry name" value="Asn_synth_AEB"/>
</dbReference>
<dbReference type="Gene3D" id="3.60.20.10">
    <property type="entry name" value="Glutamine Phosphoribosylpyrophosphate, subunit 1, domain 1"/>
    <property type="match status" value="1"/>
</dbReference>
<dbReference type="PANTHER" id="PTHR43284">
    <property type="entry name" value="ASPARAGINE SYNTHETASE (GLUTAMINE-HYDROLYZING)"/>
    <property type="match status" value="1"/>
</dbReference>
<dbReference type="PROSITE" id="PS51278">
    <property type="entry name" value="GATASE_TYPE_2"/>
    <property type="match status" value="1"/>
</dbReference>
<dbReference type="Gene3D" id="3.40.50.620">
    <property type="entry name" value="HUPs"/>
    <property type="match status" value="1"/>
</dbReference>
<keyword evidence="5" id="KW-0067">ATP-binding</keyword>
<evidence type="ECO:0000256" key="2">
    <source>
        <dbReference type="ARBA" id="ARBA00005752"/>
    </source>
</evidence>
<keyword evidence="10" id="KW-0436">Ligase</keyword>
<dbReference type="Pfam" id="PF00733">
    <property type="entry name" value="Asn_synthase"/>
    <property type="match status" value="1"/>
</dbReference>
<dbReference type="EMBL" id="JAINZZ010000048">
    <property type="protein sequence ID" value="MBY8881439.1"/>
    <property type="molecule type" value="Genomic_DNA"/>
</dbReference>
<dbReference type="InterPro" id="IPR001962">
    <property type="entry name" value="Asn_synthase"/>
</dbReference>
<evidence type="ECO:0000256" key="8">
    <source>
        <dbReference type="ARBA" id="ARBA00048741"/>
    </source>
</evidence>
<dbReference type="SUPFAM" id="SSF52402">
    <property type="entry name" value="Adenine nucleotide alpha hydrolases-like"/>
    <property type="match status" value="1"/>
</dbReference>